<dbReference type="SUPFAM" id="SSF52743">
    <property type="entry name" value="Subtilisin-like"/>
    <property type="match status" value="1"/>
</dbReference>
<dbReference type="InterPro" id="IPR034074">
    <property type="entry name" value="Y4bN_pept_dom"/>
</dbReference>
<dbReference type="RefSeq" id="WP_169707413.1">
    <property type="nucleotide sequence ID" value="NZ_CP051651.1"/>
</dbReference>
<dbReference type="EMBL" id="CP051651">
    <property type="protein sequence ID" value="QJD69263.1"/>
    <property type="molecule type" value="Genomic_DNA"/>
</dbReference>
<protein>
    <submittedName>
        <fullName evidence="3">S8 family peptidase</fullName>
    </submittedName>
</protein>
<dbReference type="InterPro" id="IPR036852">
    <property type="entry name" value="Peptidase_S8/S53_dom_sf"/>
</dbReference>
<proteinExistence type="predicted"/>
<dbReference type="Proteomes" id="UP000503498">
    <property type="component" value="Chromosome"/>
</dbReference>
<dbReference type="Pfam" id="PF00082">
    <property type="entry name" value="Peptidase_S8"/>
    <property type="match status" value="1"/>
</dbReference>
<gene>
    <name evidence="3" type="ORF">HG421_17165</name>
</gene>
<dbReference type="Gene3D" id="3.40.50.200">
    <property type="entry name" value="Peptidase S8/S53 domain"/>
    <property type="match status" value="1"/>
</dbReference>
<evidence type="ECO:0000259" key="2">
    <source>
        <dbReference type="Pfam" id="PF00082"/>
    </source>
</evidence>
<accession>A0A7Z2VD78</accession>
<dbReference type="CDD" id="cd04847">
    <property type="entry name" value="Peptidases_S8_Subtilisin_like_2"/>
    <property type="match status" value="1"/>
</dbReference>
<organism evidence="3 4">
    <name type="scientific">Xanthomonas campestris pv. badrii</name>
    <dbReference type="NCBI Taxonomy" id="149696"/>
    <lineage>
        <taxon>Bacteria</taxon>
        <taxon>Pseudomonadati</taxon>
        <taxon>Pseudomonadota</taxon>
        <taxon>Gammaproteobacteria</taxon>
        <taxon>Lysobacterales</taxon>
        <taxon>Lysobacteraceae</taxon>
        <taxon>Xanthomonas</taxon>
    </lineage>
</organism>
<evidence type="ECO:0000313" key="4">
    <source>
        <dbReference type="Proteomes" id="UP000503498"/>
    </source>
</evidence>
<reference evidence="3 4" key="1">
    <citation type="submission" date="2020-04" db="EMBL/GenBank/DDBJ databases">
        <title>Genome-Wide Identification of 5-Methylcytosine Sites in Bacterial Genomes By High-Throughput Sequencing of MspJI Restriction Fragments.</title>
        <authorList>
            <person name="Wu V."/>
        </authorList>
    </citation>
    <scope>NUCLEOTIDE SEQUENCE [LARGE SCALE GENOMIC DNA]</scope>
    <source>
        <strain evidence="3 4">NEB122</strain>
    </source>
</reference>
<evidence type="ECO:0000313" key="3">
    <source>
        <dbReference type="EMBL" id="QJD69263.1"/>
    </source>
</evidence>
<sequence>MTDEPKFLLGRGESLNRPSRYRSGFSEPTTPYEWSEQRARLLPMIARQQEIFDEIPKQARPDDVVVSRLTLNPQYYSRSAYPGELVAHFGLRLMGSKPVRVKPDKGRGSDSASGTPSTVLFLAGKRAAFKNLAQTVAAPEIEENLVSELQKIEAIDAMTASNRVLGEISRKPELLEVVLHHDADLDASWEDEFIAFAKKTGVKLDVSQNYQSRGLWFMPAVADAEQVQKLAQFSFVRAIRPMPKLRPLELPKLIRVRATGSLLILPPEEPVDSSFRVAVFDGGLPERHPFGQWATRIEPPPTEKIGAPVGEFVEHGTAVTSAVLFGHVQSGLQPRPYCGVDHFRVLGDQTTDRQLYSVMLYVDKILSQSTYEFASFSIGPEEIVGDDVTAWTTMLDDHFQQGQMLGTIAVGNAGEEPSPLNRIQVPSDCVNALAVGAADSFGDAWVRAPYSCVGPGRAPGLVKPDLVQFGGYGNNPFRFVFPGPSIAEADGTSFSTPAVMRIASGVRAHFGTSISTLAIRALLIHSANPLEHPRDEVGWGMVPDDLSEITICPEGSVRVLYQGVLDPSKVIRTEIPLPPGDLKGMVEIASTFCYLCQTDPHTPGDYTRAGLGITFRPHQKKFPKPSPPLYKPVDKDFPASKSFFEGVGRKSEQNLRNDAFKWDTTRHARVSMRASSLDRPVFDIHYMAREPGSSVSPTHAQKLPYALVVTVRAKQHPRLYDEVLSAYPSLAAIRPRARLPLPVRV</sequence>
<dbReference type="AlphaFoldDB" id="A0A7Z2VD78"/>
<dbReference type="InterPro" id="IPR000209">
    <property type="entry name" value="Peptidase_S8/S53_dom"/>
</dbReference>
<evidence type="ECO:0000256" key="1">
    <source>
        <dbReference type="SAM" id="MobiDB-lite"/>
    </source>
</evidence>
<dbReference type="GO" id="GO:0006508">
    <property type="term" value="P:proteolysis"/>
    <property type="evidence" value="ECO:0007669"/>
    <property type="project" value="InterPro"/>
</dbReference>
<reference evidence="3 4" key="2">
    <citation type="submission" date="2020-04" db="EMBL/GenBank/DDBJ databases">
        <authorList>
            <person name="Fomenkov A."/>
            <person name="Anton B.P."/>
            <person name="Roberts R.J."/>
        </authorList>
    </citation>
    <scope>NUCLEOTIDE SEQUENCE [LARGE SCALE GENOMIC DNA]</scope>
    <source>
        <strain evidence="3 4">NEB122</strain>
    </source>
</reference>
<dbReference type="GO" id="GO:0004252">
    <property type="term" value="F:serine-type endopeptidase activity"/>
    <property type="evidence" value="ECO:0007669"/>
    <property type="project" value="InterPro"/>
</dbReference>
<name>A0A7Z2VD78_XANCA</name>
<feature type="region of interest" description="Disordered" evidence="1">
    <location>
        <begin position="1"/>
        <end position="32"/>
    </location>
</feature>
<feature type="domain" description="Peptidase S8/S53" evidence="2">
    <location>
        <begin position="277"/>
        <end position="540"/>
    </location>
</feature>